<dbReference type="HOGENOM" id="CLU_268329_0_0_1"/>
<dbReference type="PANTHER" id="PTHR38166">
    <property type="entry name" value="C2H2-TYPE DOMAIN-CONTAINING PROTEIN-RELATED"/>
    <property type="match status" value="1"/>
</dbReference>
<dbReference type="AlphaFoldDB" id="X0LY49"/>
<reference evidence="1" key="1">
    <citation type="submission" date="2011-11" db="EMBL/GenBank/DDBJ databases">
        <title>The Genome Sequence of Fusarium oxysporum Cotton.</title>
        <authorList>
            <consortium name="The Broad Institute Genome Sequencing Platform"/>
            <person name="Ma L.-J."/>
            <person name="Gale L.R."/>
            <person name="Schwartz D.C."/>
            <person name="Zhou S."/>
            <person name="Corby-Kistler H."/>
            <person name="Young S.K."/>
            <person name="Zeng Q."/>
            <person name="Gargeya S."/>
            <person name="Fitzgerald M."/>
            <person name="Haas B."/>
            <person name="Abouelleil A."/>
            <person name="Alvarado L."/>
            <person name="Arachchi H.M."/>
            <person name="Berlin A."/>
            <person name="Brown A."/>
            <person name="Chapman S.B."/>
            <person name="Chen Z."/>
            <person name="Dunbar C."/>
            <person name="Freedman E."/>
            <person name="Gearin G."/>
            <person name="Goldberg J."/>
            <person name="Griggs A."/>
            <person name="Gujja S."/>
            <person name="Heiman D."/>
            <person name="Howarth C."/>
            <person name="Larson L."/>
            <person name="Lui A."/>
            <person name="MacDonald P.J.P."/>
            <person name="Montmayeur A."/>
            <person name="Murphy C."/>
            <person name="Neiman D."/>
            <person name="Pearson M."/>
            <person name="Priest M."/>
            <person name="Roberts A."/>
            <person name="Saif S."/>
            <person name="Shea T."/>
            <person name="Shenoy N."/>
            <person name="Sisk P."/>
            <person name="Stolte C."/>
            <person name="Sykes S."/>
            <person name="Wortman J."/>
            <person name="Nusbaum C."/>
            <person name="Birren B."/>
        </authorList>
    </citation>
    <scope>NUCLEOTIDE SEQUENCE [LARGE SCALE GENOMIC DNA]</scope>
    <source>
        <strain evidence="1">25433</strain>
    </source>
</reference>
<dbReference type="PANTHER" id="PTHR38166:SF1">
    <property type="entry name" value="C2H2-TYPE DOMAIN-CONTAINING PROTEIN"/>
    <property type="match status" value="1"/>
</dbReference>
<dbReference type="OrthoDB" id="4772970at2759"/>
<accession>X0LY49</accession>
<gene>
    <name evidence="1" type="ORF">FOTG_07182</name>
</gene>
<reference evidence="1" key="2">
    <citation type="submission" date="2012-05" db="EMBL/GenBank/DDBJ databases">
        <title>The Genome Annotation of Fusarium oxysporum Cotton.</title>
        <authorList>
            <consortium name="The Broad Institute Genomics Platform"/>
            <person name="Ma L.-J."/>
            <person name="Corby-Kistler H."/>
            <person name="Broz K."/>
            <person name="Gale L.R."/>
            <person name="Jonkers W."/>
            <person name="O'Donnell K."/>
            <person name="Ploetz R."/>
            <person name="Steinberg C."/>
            <person name="Schwartz D.C."/>
            <person name="VanEtten H."/>
            <person name="Zhou S."/>
            <person name="Young S.K."/>
            <person name="Zeng Q."/>
            <person name="Gargeya S."/>
            <person name="Fitzgerald M."/>
            <person name="Abouelleil A."/>
            <person name="Alvarado L."/>
            <person name="Chapman S.B."/>
            <person name="Gainer-Dewar J."/>
            <person name="Goldberg J."/>
            <person name="Griggs A."/>
            <person name="Gujja S."/>
            <person name="Hansen M."/>
            <person name="Howarth C."/>
            <person name="Imamovic A."/>
            <person name="Ireland A."/>
            <person name="Larimer J."/>
            <person name="McCowan C."/>
            <person name="Murphy C."/>
            <person name="Pearson M."/>
            <person name="Poon T.W."/>
            <person name="Priest M."/>
            <person name="Roberts A."/>
            <person name="Saif S."/>
            <person name="Shea T."/>
            <person name="Sykes S."/>
            <person name="Wortman J."/>
            <person name="Nusbaum C."/>
            <person name="Birren B."/>
        </authorList>
    </citation>
    <scope>NUCLEOTIDE SEQUENCE</scope>
    <source>
        <strain evidence="1">25433</strain>
    </source>
</reference>
<dbReference type="InterPro" id="IPR009072">
    <property type="entry name" value="Histone-fold"/>
</dbReference>
<dbReference type="EMBL" id="JH657931">
    <property type="protein sequence ID" value="EXM26162.1"/>
    <property type="molecule type" value="Genomic_DNA"/>
</dbReference>
<sequence>MEAPDINAVGIFDKLSQPCDGVGKPVWNGTSLSNAAYNLILLLRASRIPEIPAFVFFRPLVQRRRWTESGEIHAAGCKPSSFARLCLRISELPIPRSKEPEDGLTCPKDIFAWFCCSSFDINSDQDSTYLGDEFRKLLSAGAFVVHVKDGLVYLSLSEPLRDTLFQVPTKALQEARLGLVGLVILSLAEPYAEPLWEMVSLHCRNILKSTVIPYLLQAETRELRQLSHMIEPTRNSRFNSALMTLPFHLVNLGFVIDLINWQDLFNHSSSSCNIIPEALGVLFDESDAVSKLDEILARTPWLQTSSFLWSLIGFAIAQKRRQSTDLDIPWWYEKTSNKWLVLGPSGSSTMGRVSRSLVFPETVQSEALPDQVQLSTQASLGIALNALGFPEHGCPLLDRFLTTTASGESSAFRPTESVPYGLLSADLLNYRNSAHKGKDLRLWGLGLVSSRDNAQLGNRFDSISIKLAVADIHISLADYATAENLLKQVSLSGNLDAYMQIVTTLRLNKIGRRTGRFSGRFGDSLGKVVPLTAKADTEVQKEFVAELAATVTHLKRVDPTSPYHSDLCDVVQQTTDLYDQHTILQDDWRLQMIRTALVKTSQDLSNLTPLHKALIGQQAAYSSISPPSTVSPEASFISSSAASMVVRNDHDTHAETWYDQHGIKPSDEIAIVSQEALTLVNNLLDQLLFYFLSGAQAMTLSALRPAVAEVLKPKLAKGAINHADAELREYLEEGDEEDYDQRQGTNQSQEWDLELVWRRIRLRCMAYSSLGDMEEEDENLYMEQEKLKIGPDEQMSAVISPAIAVFLTSVLEYMGELILITAGQAAYHRLHIKFQKDVMEGSKSSTEIADRIIVEMQDMERVDLDQTLPRLLRGLRKRIRNPAYDATGRPFSRSSSGHLRRSRVVTELGRSIISYSNDAHEVERDNSTVKEVKSLRQGPGKKKRGFGTQQLVIKKLACLFYKLDTLKYQCCAGYNLTKWDHVLQHLKRLHLIQGEHCPKCREEFEGESAEAEKNEHIRQDTCGKKTALDTGLLLEDEYNGLTGLRGSHEEKWREAWKRLFARHPAPYSPFIELLESVLDAQCNTLERELPSLLQSFLHDASVGRGTVSTADTTNAILRLVRNPISTSNSLAHTERQTELAPPMLGPSPRAHGIRLSRTPEPPLASKVEPFGPSPKAVYAQPIILTMEERNMYESLWHQSFGEFSIYDPDNEELDQWINFSGDGG</sequence>
<dbReference type="Gene3D" id="1.10.20.10">
    <property type="entry name" value="Histone, subunit A"/>
    <property type="match status" value="1"/>
</dbReference>
<dbReference type="GO" id="GO:0046982">
    <property type="term" value="F:protein heterodimerization activity"/>
    <property type="evidence" value="ECO:0007669"/>
    <property type="project" value="InterPro"/>
</dbReference>
<dbReference type="Proteomes" id="UP000030701">
    <property type="component" value="Unassembled WGS sequence"/>
</dbReference>
<evidence type="ECO:0008006" key="2">
    <source>
        <dbReference type="Google" id="ProtNLM"/>
    </source>
</evidence>
<evidence type="ECO:0000313" key="1">
    <source>
        <dbReference type="EMBL" id="EXM26162.1"/>
    </source>
</evidence>
<protein>
    <recommendedName>
        <fullName evidence="2">C2H2-type domain-containing protein</fullName>
    </recommendedName>
</protein>
<proteinExistence type="predicted"/>
<name>X0LY49_FUSOX</name>
<organism evidence="1">
    <name type="scientific">Fusarium oxysporum f. sp. vasinfectum 25433</name>
    <dbReference type="NCBI Taxonomy" id="1089449"/>
    <lineage>
        <taxon>Eukaryota</taxon>
        <taxon>Fungi</taxon>
        <taxon>Dikarya</taxon>
        <taxon>Ascomycota</taxon>
        <taxon>Pezizomycotina</taxon>
        <taxon>Sordariomycetes</taxon>
        <taxon>Hypocreomycetidae</taxon>
        <taxon>Hypocreales</taxon>
        <taxon>Nectriaceae</taxon>
        <taxon>Fusarium</taxon>
        <taxon>Fusarium oxysporum species complex</taxon>
    </lineage>
</organism>